<dbReference type="Pfam" id="PF24727">
    <property type="entry name" value="DUF7679"/>
    <property type="match status" value="1"/>
</dbReference>
<dbReference type="InterPro" id="IPR056096">
    <property type="entry name" value="DUF7679"/>
</dbReference>
<sequence>MARQKTYIWCKLEFTDGTQSWYCISRVLRKAILIEKKQNRFWKNELINNYITVATTEYKNNRARLTVGKILEVSVSHHGTPGSNWTRNQFVTPEHLLNFKSAYNYLKHDYTWYNRLAIWVALRYWHNELKQKQIKHWQRSLGKVRGKVYHLRK</sequence>
<dbReference type="AlphaFoldDB" id="A0A437SW30"/>
<proteinExistence type="predicted"/>
<gene>
    <name evidence="1" type="ORF">EJK17_03760</name>
</gene>
<evidence type="ECO:0000313" key="2">
    <source>
        <dbReference type="Proteomes" id="UP000288291"/>
    </source>
</evidence>
<comment type="caution">
    <text evidence="1">The sequence shown here is derived from an EMBL/GenBank/DDBJ whole genome shotgun (WGS) entry which is preliminary data.</text>
</comment>
<reference evidence="1 2" key="1">
    <citation type="submission" date="2018-12" db="EMBL/GenBank/DDBJ databases">
        <authorList>
            <person name="Meng J."/>
        </authorList>
    </citation>
    <scope>NUCLEOTIDE SEQUENCE [LARGE SCALE GENOMIC DNA]</scope>
    <source>
        <strain evidence="1 2">HT111-2</strain>
    </source>
</reference>
<accession>A0A437SW30</accession>
<dbReference type="Proteomes" id="UP000288291">
    <property type="component" value="Unassembled WGS sequence"/>
</dbReference>
<dbReference type="RefSeq" id="WP_103661272.1">
    <property type="nucleotide sequence ID" value="NZ_ML136876.1"/>
</dbReference>
<evidence type="ECO:0000313" key="1">
    <source>
        <dbReference type="EMBL" id="RVU71129.1"/>
    </source>
</evidence>
<keyword evidence="2" id="KW-1185">Reference proteome</keyword>
<dbReference type="EMBL" id="RXIA01000007">
    <property type="protein sequence ID" value="RVU71129.1"/>
    <property type="molecule type" value="Genomic_DNA"/>
</dbReference>
<protein>
    <submittedName>
        <fullName evidence="1">Uncharacterized protein</fullName>
    </submittedName>
</protein>
<name>A0A437SW30_9LACO</name>
<organism evidence="1 2">
    <name type="scientific">Lactobacillus xujianguonis</name>
    <dbReference type="NCBI Taxonomy" id="2495899"/>
    <lineage>
        <taxon>Bacteria</taxon>
        <taxon>Bacillati</taxon>
        <taxon>Bacillota</taxon>
        <taxon>Bacilli</taxon>
        <taxon>Lactobacillales</taxon>
        <taxon>Lactobacillaceae</taxon>
        <taxon>Lactobacillus</taxon>
    </lineage>
</organism>